<feature type="transmembrane region" description="Helical" evidence="10">
    <location>
        <begin position="1714"/>
        <end position="1742"/>
    </location>
</feature>
<evidence type="ECO:0000256" key="5">
    <source>
        <dbReference type="ARBA" id="ARBA00022737"/>
    </source>
</evidence>
<feature type="transmembrane region" description="Helical" evidence="10">
    <location>
        <begin position="322"/>
        <end position="341"/>
    </location>
</feature>
<feature type="transmembrane region" description="Helical" evidence="10">
    <location>
        <begin position="1055"/>
        <end position="1081"/>
    </location>
</feature>
<feature type="transmembrane region" description="Helical" evidence="10">
    <location>
        <begin position="1093"/>
        <end position="1113"/>
    </location>
</feature>
<dbReference type="EMBL" id="JADGJQ010000044">
    <property type="protein sequence ID" value="KAJ3176137.1"/>
    <property type="molecule type" value="Genomic_DNA"/>
</dbReference>
<feature type="transmembrane region" description="Helical" evidence="10">
    <location>
        <begin position="855"/>
        <end position="875"/>
    </location>
</feature>
<keyword evidence="5" id="KW-0677">Repeat</keyword>
<feature type="transmembrane region" description="Helical" evidence="10">
    <location>
        <begin position="1203"/>
        <end position="1224"/>
    </location>
</feature>
<keyword evidence="6" id="KW-0547">Nucleotide-binding</keyword>
<dbReference type="GO" id="GO:0016887">
    <property type="term" value="F:ATP hydrolysis activity"/>
    <property type="evidence" value="ECO:0007669"/>
    <property type="project" value="InterPro"/>
</dbReference>
<organism evidence="12 13">
    <name type="scientific">Geranomyces variabilis</name>
    <dbReference type="NCBI Taxonomy" id="109894"/>
    <lineage>
        <taxon>Eukaryota</taxon>
        <taxon>Fungi</taxon>
        <taxon>Fungi incertae sedis</taxon>
        <taxon>Chytridiomycota</taxon>
        <taxon>Chytridiomycota incertae sedis</taxon>
        <taxon>Chytridiomycetes</taxon>
        <taxon>Spizellomycetales</taxon>
        <taxon>Powellomycetaceae</taxon>
        <taxon>Geranomyces</taxon>
    </lineage>
</organism>
<dbReference type="Gene3D" id="3.40.50.300">
    <property type="entry name" value="P-loop containing nucleotide triphosphate hydrolases"/>
    <property type="match status" value="2"/>
</dbReference>
<comment type="subcellular location">
    <subcellularLocation>
        <location evidence="1">Membrane</location>
        <topology evidence="1">Multi-pass membrane protein</topology>
    </subcellularLocation>
</comment>
<feature type="transmembrane region" description="Helical" evidence="10">
    <location>
        <begin position="21"/>
        <end position="45"/>
    </location>
</feature>
<dbReference type="InterPro" id="IPR013525">
    <property type="entry name" value="ABC2_TM"/>
</dbReference>
<dbReference type="SMART" id="SM00382">
    <property type="entry name" value="AAA"/>
    <property type="match status" value="2"/>
</dbReference>
<evidence type="ECO:0000313" key="13">
    <source>
        <dbReference type="Proteomes" id="UP001212152"/>
    </source>
</evidence>
<evidence type="ECO:0000256" key="1">
    <source>
        <dbReference type="ARBA" id="ARBA00004141"/>
    </source>
</evidence>
<dbReference type="GO" id="GO:0005524">
    <property type="term" value="F:ATP binding"/>
    <property type="evidence" value="ECO:0007669"/>
    <property type="project" value="UniProtKB-KW"/>
</dbReference>
<dbReference type="GO" id="GO:0005319">
    <property type="term" value="F:lipid transporter activity"/>
    <property type="evidence" value="ECO:0007669"/>
    <property type="project" value="TreeGrafter"/>
</dbReference>
<feature type="transmembrane region" description="Helical" evidence="10">
    <location>
        <begin position="1163"/>
        <end position="1183"/>
    </location>
</feature>
<keyword evidence="8 10" id="KW-1133">Transmembrane helix</keyword>
<gene>
    <name evidence="12" type="ORF">HDU87_005514</name>
</gene>
<dbReference type="PROSITE" id="PS50893">
    <property type="entry name" value="ABC_TRANSPORTER_2"/>
    <property type="match status" value="2"/>
</dbReference>
<keyword evidence="4 10" id="KW-0812">Transmembrane</keyword>
<accession>A0AAD5TJ55</accession>
<dbReference type="PROSITE" id="PS00211">
    <property type="entry name" value="ABC_TRANSPORTER_1"/>
    <property type="match status" value="1"/>
</dbReference>
<evidence type="ECO:0000256" key="9">
    <source>
        <dbReference type="ARBA" id="ARBA00023136"/>
    </source>
</evidence>
<keyword evidence="9 10" id="KW-0472">Membrane</keyword>
<dbReference type="PANTHER" id="PTHR19229:SF36">
    <property type="entry name" value="ATP-BINDING CASSETTE SUB-FAMILY A MEMBER 2"/>
    <property type="match status" value="1"/>
</dbReference>
<feature type="transmembrane region" description="Helical" evidence="10">
    <location>
        <begin position="215"/>
        <end position="237"/>
    </location>
</feature>
<feature type="domain" description="ABC transporter" evidence="11">
    <location>
        <begin position="469"/>
        <end position="707"/>
    </location>
</feature>
<feature type="transmembrane region" description="Helical" evidence="10">
    <location>
        <begin position="393"/>
        <end position="415"/>
    </location>
</feature>
<dbReference type="CDD" id="cd03263">
    <property type="entry name" value="ABC_subfamily_A"/>
    <property type="match status" value="2"/>
</dbReference>
<feature type="transmembrane region" description="Helical" evidence="10">
    <location>
        <begin position="1119"/>
        <end position="1142"/>
    </location>
</feature>
<evidence type="ECO:0000256" key="2">
    <source>
        <dbReference type="ARBA" id="ARBA00008869"/>
    </source>
</evidence>
<name>A0AAD5TJ55_9FUNG</name>
<keyword evidence="3" id="KW-0813">Transport</keyword>
<dbReference type="PANTHER" id="PTHR19229">
    <property type="entry name" value="ATP-BINDING CASSETTE TRANSPORTER SUBFAMILY A ABCA"/>
    <property type="match status" value="1"/>
</dbReference>
<dbReference type="FunFam" id="3.40.50.300:FF:000335">
    <property type="entry name" value="ATP binding cassette subfamily A member 5"/>
    <property type="match status" value="2"/>
</dbReference>
<dbReference type="Pfam" id="PF23321">
    <property type="entry name" value="R1_ABCA1"/>
    <property type="match status" value="1"/>
</dbReference>
<feature type="transmembrane region" description="Helical" evidence="10">
    <location>
        <begin position="1638"/>
        <end position="1657"/>
    </location>
</feature>
<feature type="transmembrane region" description="Helical" evidence="10">
    <location>
        <begin position="1663"/>
        <end position="1679"/>
    </location>
</feature>
<dbReference type="Pfam" id="PF00005">
    <property type="entry name" value="ABC_tran"/>
    <property type="match status" value="2"/>
</dbReference>
<evidence type="ECO:0000259" key="11">
    <source>
        <dbReference type="PROSITE" id="PS50893"/>
    </source>
</evidence>
<evidence type="ECO:0000256" key="4">
    <source>
        <dbReference type="ARBA" id="ARBA00022692"/>
    </source>
</evidence>
<dbReference type="InterPro" id="IPR026082">
    <property type="entry name" value="ABCA"/>
</dbReference>
<evidence type="ECO:0000256" key="8">
    <source>
        <dbReference type="ARBA" id="ARBA00022989"/>
    </source>
</evidence>
<comment type="similarity">
    <text evidence="2">Belongs to the ABC transporter superfamily. ABCA family.</text>
</comment>
<protein>
    <recommendedName>
        <fullName evidence="11">ABC transporter domain-containing protein</fullName>
    </recommendedName>
</protein>
<proteinExistence type="inferred from homology"/>
<dbReference type="InterPro" id="IPR003593">
    <property type="entry name" value="AAA+_ATPase"/>
</dbReference>
<dbReference type="Proteomes" id="UP001212152">
    <property type="component" value="Unassembled WGS sequence"/>
</dbReference>
<evidence type="ECO:0000256" key="7">
    <source>
        <dbReference type="ARBA" id="ARBA00022840"/>
    </source>
</evidence>
<reference evidence="12" key="1">
    <citation type="submission" date="2020-05" db="EMBL/GenBank/DDBJ databases">
        <title>Phylogenomic resolution of chytrid fungi.</title>
        <authorList>
            <person name="Stajich J.E."/>
            <person name="Amses K."/>
            <person name="Simmons R."/>
            <person name="Seto K."/>
            <person name="Myers J."/>
            <person name="Bonds A."/>
            <person name="Quandt C.A."/>
            <person name="Barry K."/>
            <person name="Liu P."/>
            <person name="Grigoriev I."/>
            <person name="Longcore J.E."/>
            <person name="James T.Y."/>
        </authorList>
    </citation>
    <scope>NUCLEOTIDE SEQUENCE</scope>
    <source>
        <strain evidence="12">JEL0379</strain>
    </source>
</reference>
<dbReference type="InterPro" id="IPR017871">
    <property type="entry name" value="ABC_transporter-like_CS"/>
</dbReference>
<feature type="transmembrane region" description="Helical" evidence="10">
    <location>
        <begin position="290"/>
        <end position="315"/>
    </location>
</feature>
<dbReference type="GO" id="GO:0140359">
    <property type="term" value="F:ABC-type transporter activity"/>
    <property type="evidence" value="ECO:0007669"/>
    <property type="project" value="InterPro"/>
</dbReference>
<dbReference type="InterPro" id="IPR003439">
    <property type="entry name" value="ABC_transporter-like_ATP-bd"/>
</dbReference>
<feature type="transmembrane region" description="Helical" evidence="10">
    <location>
        <begin position="258"/>
        <end position="284"/>
    </location>
</feature>
<dbReference type="GO" id="GO:0016020">
    <property type="term" value="C:membrane"/>
    <property type="evidence" value="ECO:0007669"/>
    <property type="project" value="UniProtKB-SubCell"/>
</dbReference>
<dbReference type="SUPFAM" id="SSF52540">
    <property type="entry name" value="P-loop containing nucleoside triphosphate hydrolases"/>
    <property type="match status" value="2"/>
</dbReference>
<dbReference type="Pfam" id="PF12698">
    <property type="entry name" value="ABC2_membrane_3"/>
    <property type="match status" value="2"/>
</dbReference>
<keyword evidence="7" id="KW-0067">ATP-binding</keyword>
<evidence type="ECO:0000256" key="3">
    <source>
        <dbReference type="ARBA" id="ARBA00022448"/>
    </source>
</evidence>
<dbReference type="InterPro" id="IPR027417">
    <property type="entry name" value="P-loop_NTPase"/>
</dbReference>
<evidence type="ECO:0000256" key="6">
    <source>
        <dbReference type="ARBA" id="ARBA00022741"/>
    </source>
</evidence>
<keyword evidence="13" id="KW-1185">Reference proteome</keyword>
<evidence type="ECO:0000313" key="12">
    <source>
        <dbReference type="EMBL" id="KAJ3176137.1"/>
    </source>
</evidence>
<sequence length="1827" mass="196420">MLRSTAALCRKNFLVRTTPRSALASQLCVILVTPFLVIGFVIYLFTQNSAEAVDINSSVVLTPASWTAKYPVSSFGPLAYVSQDQAAGGASAATIIASMGLPDNAVRAFTTAEDMNGYCQHNDCLAGVVFNASAPLQYSFLVADKARLEAQLQGTQNPTITPPELIIDVQANIERALADLQIPARAATHRAATIQFKQLESSNIRQLIFSFMEQWIGGMLACAFLPLVFSLVSSIVAEKETKIREGMLMMNLSRLAYNLSWLVTYAVLYIPVYIACGAVLKAAIYTTTSIGITVLWFASTACSVIAMCFVIEVFLSSARSAGLTAVGALLVLGIFEMILNAKSYGSLSGTARLALSTISPFGFIFMHTLICIKEESYDGVSFSTWTVPVDGVSFAQYFGVTCATIPLYLLLAWYLSQVIPGQYGVTLPFYFPFSPSYWSGTSEEPFDSPAPVSHRAFVENITQNATVGMDIRQLRKVYPGTRGRDPHVALDSLSLQAYEGQALALLGKNGAGKSTLISILTNLIPASSGEALIRGRSIHHGRKRGETAEDTIGICPQHDVLWPNLTVRQHLELFAAIKGVPVRKVASAVEETIRMCDLVEKADYLAGALSGGQKRRLSTGIAYVGGSRTIILDEPTSGLDPKARRAIWDIIGKNKQGRTVLFTTHFMDEAEQLGDLVAILGSGRLEAAGSPAFLKKSFGVGYTLVVQLQPEAPAWRISDLIVSSIPNTIVVSQVLGEATYRLHASDAHRVPDLLLDLETIGKSYGVASYGLSITSLEDVFIKIATEAELRIKEPTTRQRLDSAATVEETAIEMDQLIPEEEPWSGVPAAPDGSSFFTQVSILTRKLALLAVREPLMLVCRVALPVAAAVLAAILLRNMHITCDLDPIIPPLQLTTDLIPGPLYVSPSDDLVHQAAPTLSTVALDAAAFRSAIESSKNISAALQITSQAQPWDGSYLVAQGDMDGEALWASATVNLATNMYLAANGAPATQRVAASFGRFPSPRVAQQLDGSALGAVVLFLTCFAILPALAAVPIIRERANKSKHQQLVSGASRWAYWLSFATWDLFLSVTVSLLCTIVFAAANTPSMRGNFGWLLPTFILYSTSSTMLAYAFSTRFDTPAGAVGGLIAFMVIIPVFFLQFLYGQILFEASTTSTIILRSVMSAYNPGAGLGYNIVAITNWAAIRCPGDPGSLGDSVAAATWPVLLTQAAQTVVFFLLAVGTDLWSVVARKLGPRNPALHSSLGTDGHDDVDVQNEKARILNGQGRGDDVIAVKNLRKEYFSVDKGASKIAVKDLTLGVGLGECMVLLGPNGAGKTSTFSILAGDQDPSSGDCVVDGYSVIENLDGVQRSIGVTPQFDALVPNLTVREHLDMYARIKGVPSRQVPDAVRGLIEALDLVPHAHKRVQDLSGGNQRKVSLAIAVAGSPRALLLDEPTTSMDPVSKRFMWKVISRLSRQHAVLMTTHSMEEAEALASKVGIMTAGRLRCLGTTQHLRERFGHGYLINVRVKDWSGNADSALSTVAAGQQLAPHVALENVLGFLQQTYTGAYVTEQHGHHARVLVPRESVTALSQIFAQLEHRRDEFSIQEYTVSHVSLEEVFLAFARASEQASPTANNNASSSSPSVLSTFRESAAMHPADALFANILFATIGGGAVMAVIYVATALLAGMLIVGLPSAALLLRRAKFVLMPYGHLPPITTVNRRPSSIGWLRSSLRWIFTLLTAPFLILFHLFIAGALAVTIVFYPFAKLHFRLCALALYAGQQQKPLPQMPPITTTTTTTTTTNTATFGQGGYAASGLGEWTNSHRTSSEVGLVSDARAYSRRVSDEGC</sequence>
<dbReference type="InterPro" id="IPR056264">
    <property type="entry name" value="R2_ABCA1-4-like"/>
</dbReference>
<comment type="caution">
    <text evidence="12">The sequence shown here is derived from an EMBL/GenBank/DDBJ whole genome shotgun (WGS) entry which is preliminary data.</text>
</comment>
<evidence type="ECO:0000256" key="10">
    <source>
        <dbReference type="SAM" id="Phobius"/>
    </source>
</evidence>
<feature type="domain" description="ABC transporter" evidence="11">
    <location>
        <begin position="1270"/>
        <end position="1505"/>
    </location>
</feature>
<feature type="transmembrane region" description="Helical" evidence="10">
    <location>
        <begin position="353"/>
        <end position="372"/>
    </location>
</feature>
<feature type="transmembrane region" description="Helical" evidence="10">
    <location>
        <begin position="1012"/>
        <end position="1035"/>
    </location>
</feature>